<name>F3NS87_9ACTN</name>
<proteinExistence type="predicted"/>
<dbReference type="AlphaFoldDB" id="F3NS87"/>
<dbReference type="Proteomes" id="UP000003022">
    <property type="component" value="Unassembled WGS sequence"/>
</dbReference>
<evidence type="ECO:0000256" key="1">
    <source>
        <dbReference type="SAM" id="MobiDB-lite"/>
    </source>
</evidence>
<accession>F3NS87</accession>
<dbReference type="EMBL" id="AEYX01000045">
    <property type="protein sequence ID" value="EGG43660.1"/>
    <property type="molecule type" value="Genomic_DNA"/>
</dbReference>
<comment type="caution">
    <text evidence="2">The sequence shown here is derived from an EMBL/GenBank/DDBJ whole genome shotgun (WGS) entry which is preliminary data.</text>
</comment>
<evidence type="ECO:0000313" key="3">
    <source>
        <dbReference type="Proteomes" id="UP000003022"/>
    </source>
</evidence>
<feature type="region of interest" description="Disordered" evidence="1">
    <location>
        <begin position="1"/>
        <end position="26"/>
    </location>
</feature>
<protein>
    <submittedName>
        <fullName evidence="2">Uncharacterized protein</fullName>
    </submittedName>
</protein>
<organism evidence="2 3">
    <name type="scientific">Streptomyces griseoaurantiacus M045</name>
    <dbReference type="NCBI Taxonomy" id="996637"/>
    <lineage>
        <taxon>Bacteria</taxon>
        <taxon>Bacillati</taxon>
        <taxon>Actinomycetota</taxon>
        <taxon>Actinomycetes</taxon>
        <taxon>Kitasatosporales</taxon>
        <taxon>Streptomycetaceae</taxon>
        <taxon>Streptomyces</taxon>
        <taxon>Streptomyces aurantiacus group</taxon>
    </lineage>
</organism>
<sequence>MTRGPRHDEKVGHPVAVRPPDTPPLVGEAVCSASRRAGVG</sequence>
<gene>
    <name evidence="2" type="ORF">SGM_6001</name>
</gene>
<reference evidence="2 3" key="1">
    <citation type="journal article" date="2011" name="J. Bacteriol.">
        <title>Draft genome sequence of the marine bacterium Streptomyces griseoaurantiacus M045, which produces novel manumycin-type antibiotics with a pABA core component.</title>
        <authorList>
            <person name="Li F."/>
            <person name="Jiang P."/>
            <person name="Zheng H."/>
            <person name="Wang S."/>
            <person name="Zhao G."/>
            <person name="Qin S."/>
            <person name="Liu Z."/>
        </authorList>
    </citation>
    <scope>NUCLEOTIDE SEQUENCE [LARGE SCALE GENOMIC DNA]</scope>
    <source>
        <strain evidence="2 3">M045</strain>
    </source>
</reference>
<feature type="compositionally biased region" description="Basic and acidic residues" evidence="1">
    <location>
        <begin position="1"/>
        <end position="12"/>
    </location>
</feature>
<keyword evidence="3" id="KW-1185">Reference proteome</keyword>
<evidence type="ECO:0000313" key="2">
    <source>
        <dbReference type="EMBL" id="EGG43660.1"/>
    </source>
</evidence>